<name>A0A9P8HEH5_9HYPO</name>
<comment type="caution">
    <text evidence="2">The sequence shown here is derived from an EMBL/GenBank/DDBJ whole genome shotgun (WGS) entry which is preliminary data.</text>
</comment>
<feature type="compositionally biased region" description="Polar residues" evidence="1">
    <location>
        <begin position="550"/>
        <end position="559"/>
    </location>
</feature>
<feature type="compositionally biased region" description="Acidic residues" evidence="1">
    <location>
        <begin position="654"/>
        <end position="664"/>
    </location>
</feature>
<gene>
    <name evidence="2" type="ORF">TsFJ059_008649</name>
</gene>
<organism evidence="2 3">
    <name type="scientific">Trichoderma semiorbis</name>
    <dbReference type="NCBI Taxonomy" id="1491008"/>
    <lineage>
        <taxon>Eukaryota</taxon>
        <taxon>Fungi</taxon>
        <taxon>Dikarya</taxon>
        <taxon>Ascomycota</taxon>
        <taxon>Pezizomycotina</taxon>
        <taxon>Sordariomycetes</taxon>
        <taxon>Hypocreomycetidae</taxon>
        <taxon>Hypocreales</taxon>
        <taxon>Hypocreaceae</taxon>
        <taxon>Trichoderma</taxon>
    </lineage>
</organism>
<proteinExistence type="predicted"/>
<dbReference type="Proteomes" id="UP000826573">
    <property type="component" value="Unassembled WGS sequence"/>
</dbReference>
<feature type="compositionally biased region" description="Basic and acidic residues" evidence="1">
    <location>
        <begin position="162"/>
        <end position="177"/>
    </location>
</feature>
<accession>A0A9P8HEH5</accession>
<evidence type="ECO:0000313" key="3">
    <source>
        <dbReference type="Proteomes" id="UP000826573"/>
    </source>
</evidence>
<keyword evidence="3" id="KW-1185">Reference proteome</keyword>
<sequence length="881" mass="97805">MTSSKPIASRPYVPGGLVLSDLKKYQHLERFYTQNMGFIEQARKLLSHFSQSLPDLKNTTVEPRPSKNEHPKWTWKPLRGRAFRLSGIRGKKRKRESDDGGFHPQKSRLLEGGEIKHVTEEEIKYDDVKPRSLREILYPELEFWGIDPADWPTFALEELEAEKEKERKKREQEKEQESFGDSTSDLSETLDNLTIIDDDDDISMRTPYTSPEFDNDSEVSMMESISDWGDWYRARRRDSDSSITLPLGIDVDDVDMDELPIDSGGTLNELISLLGQAPVVPEGFIMNEFFGLPGQDPFIPGDVILEESFPPGQAPVIPEDIILQEVFPAPDHAPVVPEDVILKESFTPFRQASLFPQDIILKESFPPPDNAPAISGDVIPQDSFTPFRQASLFSQDITLKESFPAPDHAPVVFEDIILKDSFPPPGYAPAVPEDVILKELAPPPGQATVVPQDVILQDVFPATNHASAVSEGFIMNHLFPLPGQAPSLPEGVIFNEPFPPPVQAPVVPVDARLKEVFAWQEYRMEAAPGPECSMGMNGEAEEANDDASMKTASEASWETATERGIGAEREVEAENKAAAQNEAEAETKPEFRPYVGIEVEETGTRTAVSKGKGKAGKRSYEEFGETEIEDADAGASGEETDTVKATVGKRTYEEFEEDEIDDADAGASGEETRIIRVLERTETETETADYRTQVEEAEEKKCVKEADDVEGMEAREPTPEDAMDGLEEMTSEIAHMNIVASEPERAPSTPIPPSTPTPVSNPMRKPRSSVSAGEPEPAPSTPTPASRSMRTLRSSVPESAVAAEVADEKADLELALREMQSLADQVDNIAECYDYDYGIELCEDCHQIDVDIAEHIRDVRERITEELLVIEQKLRPYCVGE</sequence>
<protein>
    <submittedName>
        <fullName evidence="2">Uncharacterized protein</fullName>
    </submittedName>
</protein>
<feature type="region of interest" description="Disordered" evidence="1">
    <location>
        <begin position="541"/>
        <end position="569"/>
    </location>
</feature>
<dbReference type="AlphaFoldDB" id="A0A9P8HEH5"/>
<feature type="region of interest" description="Disordered" evidence="1">
    <location>
        <begin position="89"/>
        <end position="114"/>
    </location>
</feature>
<evidence type="ECO:0000256" key="1">
    <source>
        <dbReference type="SAM" id="MobiDB-lite"/>
    </source>
</evidence>
<feature type="region of interest" description="Disordered" evidence="1">
    <location>
        <begin position="162"/>
        <end position="186"/>
    </location>
</feature>
<feature type="region of interest" description="Disordered" evidence="1">
    <location>
        <begin position="646"/>
        <end position="722"/>
    </location>
</feature>
<feature type="compositionally biased region" description="Basic and acidic residues" evidence="1">
    <location>
        <begin position="670"/>
        <end position="718"/>
    </location>
</feature>
<feature type="region of interest" description="Disordered" evidence="1">
    <location>
        <begin position="741"/>
        <end position="796"/>
    </location>
</feature>
<reference evidence="2 3" key="1">
    <citation type="submission" date="2021-08" db="EMBL/GenBank/DDBJ databases">
        <title>The highly contiguous genome resource for Trichoderma semiorbis FJ059, a fungal antagonistic to plant pathogens.</title>
        <authorList>
            <person name="Liu T."/>
        </authorList>
    </citation>
    <scope>NUCLEOTIDE SEQUENCE [LARGE SCALE GENOMIC DNA]</scope>
    <source>
        <strain evidence="2 3">FJ059</strain>
    </source>
</reference>
<evidence type="ECO:0000313" key="2">
    <source>
        <dbReference type="EMBL" id="KAH0523679.1"/>
    </source>
</evidence>
<dbReference type="EMBL" id="JAIMJC010000006">
    <property type="protein sequence ID" value="KAH0523679.1"/>
    <property type="molecule type" value="Genomic_DNA"/>
</dbReference>